<gene>
    <name evidence="12" type="ORF">GRH90_12940</name>
</gene>
<evidence type="ECO:0000256" key="8">
    <source>
        <dbReference type="ARBA" id="ARBA00023136"/>
    </source>
</evidence>
<dbReference type="PROSITE" id="PS50883">
    <property type="entry name" value="EAL"/>
    <property type="match status" value="1"/>
</dbReference>
<proteinExistence type="predicted"/>
<keyword evidence="6" id="KW-0378">Hydrolase</keyword>
<dbReference type="RefSeq" id="WP_162366366.1">
    <property type="nucleotide sequence ID" value="NZ_WUBS01000008.1"/>
</dbReference>
<keyword evidence="4" id="KW-0973">c-di-GMP</keyword>
<name>A0A845SFN7_9GAMM</name>
<comment type="subcellular location">
    <subcellularLocation>
        <location evidence="1">Cell membrane</location>
        <topology evidence="1">Multi-pass membrane protein</topology>
    </subcellularLocation>
</comment>
<keyword evidence="5 10" id="KW-0812">Transmembrane</keyword>
<evidence type="ECO:0000256" key="9">
    <source>
        <dbReference type="ARBA" id="ARBA00034290"/>
    </source>
</evidence>
<organism evidence="12 13">
    <name type="scientific">Acerihabitans arboris</name>
    <dbReference type="NCBI Taxonomy" id="2691583"/>
    <lineage>
        <taxon>Bacteria</taxon>
        <taxon>Pseudomonadati</taxon>
        <taxon>Pseudomonadota</taxon>
        <taxon>Gammaproteobacteria</taxon>
        <taxon>Enterobacterales</taxon>
        <taxon>Pectobacteriaceae</taxon>
        <taxon>Acerihabitans</taxon>
    </lineage>
</organism>
<evidence type="ECO:0000256" key="1">
    <source>
        <dbReference type="ARBA" id="ARBA00004651"/>
    </source>
</evidence>
<feature type="transmembrane region" description="Helical" evidence="10">
    <location>
        <begin position="240"/>
        <end position="263"/>
    </location>
</feature>
<dbReference type="InterPro" id="IPR024744">
    <property type="entry name" value="CSS-motif_dom"/>
</dbReference>
<evidence type="ECO:0000256" key="5">
    <source>
        <dbReference type="ARBA" id="ARBA00022692"/>
    </source>
</evidence>
<dbReference type="FunFam" id="3.20.20.450:FF:000001">
    <property type="entry name" value="Cyclic di-GMP phosphodiesterase yahA"/>
    <property type="match status" value="1"/>
</dbReference>
<sequence>MPISLKTRIMTKVANKYRLLFWVIIPLCFFIFSVTLISLFAYQALKSRADHEIRSTVLFIDTVLNDANATANEALALLGRPCAGVVDQLRIMGMKHSLVRTVNLAHNGMVYCAPVPLPPNMKPRKYSSVINDVTPEIELRAGTLLFPGVAVIVLRRHRGNDGASVVIDTQYMRYMMDAVGTDNQIFLGIKNQYLSPKGDLVPSAALPNGFISVSGVSQRFPYLLTINISRYQFFDYMVDTYALVILFSVVVCLVMSLLIRNWLTATTSIRSNMALALKRNEFEPYFQPVMNVASDRCTGMEILTRWRHPTDGYVSPDVFIPLAEESGLIIPLTQQLMRRVAAVIASSPVHWPEMLHIAINISAVHLSNRQIVDDCQTFLQTVGDKNIRLVLELTERQFVDVTDTTLEVLAALKQQGVAIAIDDFGTGYSGLSYLSKMNIDFLKIDQSFVAMIEEETTTRIIVDVVIDLAGKLDMKLIAEGVENARQKAYLLDKHVLFQQGYFFARPMPMTQFSLYWREEHARYSASPIAL</sequence>
<evidence type="ECO:0000256" key="7">
    <source>
        <dbReference type="ARBA" id="ARBA00022989"/>
    </source>
</evidence>
<dbReference type="GO" id="GO:0071111">
    <property type="term" value="F:cyclic-guanylate-specific phosphodiesterase activity"/>
    <property type="evidence" value="ECO:0007669"/>
    <property type="project" value="UniProtKB-EC"/>
</dbReference>
<dbReference type="Proteomes" id="UP000461443">
    <property type="component" value="Unassembled WGS sequence"/>
</dbReference>
<evidence type="ECO:0000256" key="6">
    <source>
        <dbReference type="ARBA" id="ARBA00022801"/>
    </source>
</evidence>
<dbReference type="CDD" id="cd01948">
    <property type="entry name" value="EAL"/>
    <property type="match status" value="1"/>
</dbReference>
<keyword evidence="13" id="KW-1185">Reference proteome</keyword>
<dbReference type="InterPro" id="IPR035919">
    <property type="entry name" value="EAL_sf"/>
</dbReference>
<keyword evidence="8 10" id="KW-0472">Membrane</keyword>
<comment type="caution">
    <text evidence="12">The sequence shown here is derived from an EMBL/GenBank/DDBJ whole genome shotgun (WGS) entry which is preliminary data.</text>
</comment>
<keyword evidence="3" id="KW-1003">Cell membrane</keyword>
<dbReference type="EMBL" id="WUBS01000008">
    <property type="protein sequence ID" value="NDL63650.1"/>
    <property type="molecule type" value="Genomic_DNA"/>
</dbReference>
<keyword evidence="7 10" id="KW-1133">Transmembrane helix</keyword>
<dbReference type="Pfam" id="PF12792">
    <property type="entry name" value="CSS-motif"/>
    <property type="match status" value="1"/>
</dbReference>
<dbReference type="AlphaFoldDB" id="A0A845SFN7"/>
<dbReference type="Pfam" id="PF00563">
    <property type="entry name" value="EAL"/>
    <property type="match status" value="1"/>
</dbReference>
<dbReference type="PANTHER" id="PTHR33121:SF80">
    <property type="entry name" value="CYCLIC DI-GMP PHOSPHODIESTERASE PDEL"/>
    <property type="match status" value="1"/>
</dbReference>
<accession>A0A845SFN7</accession>
<protein>
    <recommendedName>
        <fullName evidence="2">cyclic-guanylate-specific phosphodiesterase</fullName>
        <ecNumber evidence="2">3.1.4.52</ecNumber>
    </recommendedName>
</protein>
<dbReference type="InterPro" id="IPR001633">
    <property type="entry name" value="EAL_dom"/>
</dbReference>
<dbReference type="Gene3D" id="3.20.20.450">
    <property type="entry name" value="EAL domain"/>
    <property type="match status" value="1"/>
</dbReference>
<dbReference type="SMART" id="SM00052">
    <property type="entry name" value="EAL"/>
    <property type="match status" value="1"/>
</dbReference>
<evidence type="ECO:0000313" key="12">
    <source>
        <dbReference type="EMBL" id="NDL63650.1"/>
    </source>
</evidence>
<feature type="transmembrane region" description="Helical" evidence="10">
    <location>
        <begin position="20"/>
        <end position="45"/>
    </location>
</feature>
<dbReference type="SUPFAM" id="SSF141868">
    <property type="entry name" value="EAL domain-like"/>
    <property type="match status" value="1"/>
</dbReference>
<evidence type="ECO:0000313" key="13">
    <source>
        <dbReference type="Proteomes" id="UP000461443"/>
    </source>
</evidence>
<dbReference type="InterPro" id="IPR050706">
    <property type="entry name" value="Cyclic-di-GMP_PDE-like"/>
</dbReference>
<feature type="domain" description="EAL" evidence="11">
    <location>
        <begin position="266"/>
        <end position="520"/>
    </location>
</feature>
<reference evidence="12 13" key="2">
    <citation type="submission" date="2020-02" db="EMBL/GenBank/DDBJ databases">
        <title>The new genus of Enterobacteriales.</title>
        <authorList>
            <person name="Kim I.S."/>
        </authorList>
    </citation>
    <scope>NUCLEOTIDE SEQUENCE [LARGE SCALE GENOMIC DNA]</scope>
    <source>
        <strain evidence="12 13">SAP-6</strain>
    </source>
</reference>
<evidence type="ECO:0000259" key="11">
    <source>
        <dbReference type="PROSITE" id="PS50883"/>
    </source>
</evidence>
<reference evidence="12 13" key="1">
    <citation type="submission" date="2019-12" db="EMBL/GenBank/DDBJ databases">
        <authorList>
            <person name="Lee S.D."/>
        </authorList>
    </citation>
    <scope>NUCLEOTIDE SEQUENCE [LARGE SCALE GENOMIC DNA]</scope>
    <source>
        <strain evidence="12 13">SAP-6</strain>
    </source>
</reference>
<evidence type="ECO:0000256" key="3">
    <source>
        <dbReference type="ARBA" id="ARBA00022475"/>
    </source>
</evidence>
<dbReference type="GO" id="GO:0005886">
    <property type="term" value="C:plasma membrane"/>
    <property type="evidence" value="ECO:0007669"/>
    <property type="project" value="UniProtKB-SubCell"/>
</dbReference>
<dbReference type="EC" id="3.1.4.52" evidence="2"/>
<evidence type="ECO:0000256" key="4">
    <source>
        <dbReference type="ARBA" id="ARBA00022636"/>
    </source>
</evidence>
<comment type="catalytic activity">
    <reaction evidence="9">
        <text>3',3'-c-di-GMP + H2O = 5'-phosphoguanylyl(3'-&gt;5')guanosine + H(+)</text>
        <dbReference type="Rhea" id="RHEA:24902"/>
        <dbReference type="ChEBI" id="CHEBI:15377"/>
        <dbReference type="ChEBI" id="CHEBI:15378"/>
        <dbReference type="ChEBI" id="CHEBI:58754"/>
        <dbReference type="ChEBI" id="CHEBI:58805"/>
        <dbReference type="EC" id="3.1.4.52"/>
    </reaction>
</comment>
<evidence type="ECO:0000256" key="10">
    <source>
        <dbReference type="SAM" id="Phobius"/>
    </source>
</evidence>
<dbReference type="PANTHER" id="PTHR33121">
    <property type="entry name" value="CYCLIC DI-GMP PHOSPHODIESTERASE PDEF"/>
    <property type="match status" value="1"/>
</dbReference>
<evidence type="ECO:0000256" key="2">
    <source>
        <dbReference type="ARBA" id="ARBA00012282"/>
    </source>
</evidence>